<dbReference type="SUPFAM" id="SSF51971">
    <property type="entry name" value="Nucleotide-binding domain"/>
    <property type="match status" value="1"/>
</dbReference>
<keyword evidence="3" id="KW-1185">Reference proteome</keyword>
<dbReference type="RefSeq" id="WP_344260898.1">
    <property type="nucleotide sequence ID" value="NZ_BAAAMR010000002.1"/>
</dbReference>
<gene>
    <name evidence="2" type="ORF">GCM10009727_05050</name>
</gene>
<dbReference type="Pfam" id="PF13450">
    <property type="entry name" value="NAD_binding_8"/>
    <property type="match status" value="1"/>
</dbReference>
<comment type="caution">
    <text evidence="2">The sequence shown here is derived from an EMBL/GenBank/DDBJ whole genome shotgun (WGS) entry which is preliminary data.</text>
</comment>
<dbReference type="Proteomes" id="UP001501020">
    <property type="component" value="Unassembled WGS sequence"/>
</dbReference>
<reference evidence="3" key="1">
    <citation type="journal article" date="2019" name="Int. J. Syst. Evol. Microbiol.">
        <title>The Global Catalogue of Microorganisms (GCM) 10K type strain sequencing project: providing services to taxonomists for standard genome sequencing and annotation.</title>
        <authorList>
            <consortium name="The Broad Institute Genomics Platform"/>
            <consortium name="The Broad Institute Genome Sequencing Center for Infectious Disease"/>
            <person name="Wu L."/>
            <person name="Ma J."/>
        </authorList>
    </citation>
    <scope>NUCLEOTIDE SEQUENCE [LARGE SCALE GENOMIC DNA]</scope>
    <source>
        <strain evidence="3">JCM 13850</strain>
    </source>
</reference>
<evidence type="ECO:0000313" key="2">
    <source>
        <dbReference type="EMBL" id="GAA2120373.1"/>
    </source>
</evidence>
<proteinExistence type="predicted"/>
<accession>A0ABP5JS87</accession>
<dbReference type="PANTHER" id="PTHR43734:SF1">
    <property type="entry name" value="PHYTOENE DESATURASE"/>
    <property type="match status" value="1"/>
</dbReference>
<dbReference type="Gene3D" id="3.90.660.50">
    <property type="match status" value="1"/>
</dbReference>
<dbReference type="PANTHER" id="PTHR43734">
    <property type="entry name" value="PHYTOENE DESATURASE"/>
    <property type="match status" value="1"/>
</dbReference>
<dbReference type="Gene3D" id="3.50.50.60">
    <property type="entry name" value="FAD/NAD(P)-binding domain"/>
    <property type="match status" value="1"/>
</dbReference>
<feature type="region of interest" description="Disordered" evidence="1">
    <location>
        <begin position="383"/>
        <end position="416"/>
    </location>
</feature>
<evidence type="ECO:0000256" key="1">
    <source>
        <dbReference type="SAM" id="MobiDB-lite"/>
    </source>
</evidence>
<dbReference type="PRINTS" id="PR00420">
    <property type="entry name" value="RNGMNOXGNASE"/>
</dbReference>
<organism evidence="2 3">
    <name type="scientific">Actinomadura napierensis</name>
    <dbReference type="NCBI Taxonomy" id="267854"/>
    <lineage>
        <taxon>Bacteria</taxon>
        <taxon>Bacillati</taxon>
        <taxon>Actinomycetota</taxon>
        <taxon>Actinomycetes</taxon>
        <taxon>Streptosporangiales</taxon>
        <taxon>Thermomonosporaceae</taxon>
        <taxon>Actinomadura</taxon>
    </lineage>
</organism>
<feature type="compositionally biased region" description="Basic and acidic residues" evidence="1">
    <location>
        <begin position="401"/>
        <end position="416"/>
    </location>
</feature>
<evidence type="ECO:0000313" key="3">
    <source>
        <dbReference type="Proteomes" id="UP001501020"/>
    </source>
</evidence>
<sequence length="416" mass="44335">MKPTITVIGGGLAGLTAAIASAEQGVDVVLFEAHQSLGGRARCTPAPHIANDGPHAFYKDGTAWKWLAARSLAQPAARLGAAQLARVRFRHGGGLKLLPPAGLVRMLIAGRGRHAPVDRSFRDWASAEFGEPAYRAAAGLLGPALFEADPGRLSAAFVFERLLRVASWRQPVTRYPVGGWGALVDRMAARARHLGVRIETGVRVDAVPTAGPVIVATSLDAARALLGDESLRWESGRCVLMDVALRPSRTDQCVTFDLQEGGFVERFGAQDPSLAPPGETLLQGSMPLRADESKTRGMTRLEALYDLCAPGWRDRLTWRRDQLAAGRTGALDLPGTRWRDRPAISRGGRTYLAGDAVAAPGLLAEVSVNSALIAARLATDPAPARGAGVDLAGRRAAPPATREDSSRRRARNERGR</sequence>
<dbReference type="EMBL" id="BAAAMR010000002">
    <property type="protein sequence ID" value="GAA2120373.1"/>
    <property type="molecule type" value="Genomic_DNA"/>
</dbReference>
<name>A0ABP5JS87_9ACTN</name>
<dbReference type="InterPro" id="IPR036188">
    <property type="entry name" value="FAD/NAD-bd_sf"/>
</dbReference>
<protein>
    <submittedName>
        <fullName evidence="2">NAD(P)-binding protein</fullName>
    </submittedName>
</protein>